<name>A0A6J4S7H7_9ACTN</name>
<sequence>MTRRAALGLDALVAAAQAGDPAALELVCGRVAGPMRAYA</sequence>
<proteinExistence type="predicted"/>
<accession>A0A6J4S7H7</accession>
<dbReference type="AlphaFoldDB" id="A0A6J4S7H7"/>
<evidence type="ECO:0000313" key="1">
    <source>
        <dbReference type="EMBL" id="CAA9487274.1"/>
    </source>
</evidence>
<gene>
    <name evidence="1" type="ORF">AVDCRST_MAG13-1532</name>
</gene>
<reference evidence="1" key="1">
    <citation type="submission" date="2020-02" db="EMBL/GenBank/DDBJ databases">
        <authorList>
            <person name="Meier V. D."/>
        </authorList>
    </citation>
    <scope>NUCLEOTIDE SEQUENCE</scope>
    <source>
        <strain evidence="1">AVDCRST_MAG13</strain>
    </source>
</reference>
<feature type="non-terminal residue" evidence="1">
    <location>
        <position position="39"/>
    </location>
</feature>
<dbReference type="EMBL" id="CADCVO010000239">
    <property type="protein sequence ID" value="CAA9487274.1"/>
    <property type="molecule type" value="Genomic_DNA"/>
</dbReference>
<organism evidence="1">
    <name type="scientific">uncultured Solirubrobacteraceae bacterium</name>
    <dbReference type="NCBI Taxonomy" id="1162706"/>
    <lineage>
        <taxon>Bacteria</taxon>
        <taxon>Bacillati</taxon>
        <taxon>Actinomycetota</taxon>
        <taxon>Thermoleophilia</taxon>
        <taxon>Solirubrobacterales</taxon>
        <taxon>Solirubrobacteraceae</taxon>
        <taxon>environmental samples</taxon>
    </lineage>
</organism>
<protein>
    <submittedName>
        <fullName evidence="1">Uncharacterized protein</fullName>
    </submittedName>
</protein>